<gene>
    <name evidence="1" type="ORF">WCH_AS05210</name>
</gene>
<accession>F8LA54</accession>
<organism evidence="1">
    <name type="scientific">Waddlia chondrophila 2032/99</name>
    <dbReference type="NCBI Taxonomy" id="765953"/>
    <lineage>
        <taxon>Bacteria</taxon>
        <taxon>Pseudomonadati</taxon>
        <taxon>Chlamydiota</taxon>
        <taxon>Chlamydiia</taxon>
        <taxon>Parachlamydiales</taxon>
        <taxon>Waddliaceae</taxon>
        <taxon>Waddlia</taxon>
    </lineage>
</organism>
<evidence type="ECO:0000313" key="1">
    <source>
        <dbReference type="EMBL" id="CCB90361.1"/>
    </source>
</evidence>
<sequence>MELAKGYLEALRGLWLKWKYLPFKTGKKPSEKLLCVLLIHLTELHLSLQEAFR</sequence>
<proteinExistence type="predicted"/>
<dbReference type="AlphaFoldDB" id="F8LA54"/>
<reference evidence="1" key="1">
    <citation type="submission" date="2011-05" db="EMBL/GenBank/DDBJ databases">
        <title>Unity in variety -- the pan-genome of the Chlamydiae.</title>
        <authorList>
            <person name="Collingro A."/>
            <person name="Tischler P."/>
            <person name="Weinmaier T."/>
            <person name="Penz T."/>
            <person name="Heinz E."/>
            <person name="Brunham R.C."/>
            <person name="Read T.D."/>
            <person name="Bavoil P.M."/>
            <person name="Sachse K."/>
            <person name="Kahane S."/>
            <person name="Friedman M.G."/>
            <person name="Rattei T."/>
            <person name="Myers G.S.A."/>
            <person name="Horn M."/>
        </authorList>
    </citation>
    <scope>NUCLEOTIDE SEQUENCE</scope>
    <source>
        <strain evidence="1">2032/99</strain>
    </source>
</reference>
<name>F8LA54_9BACT</name>
<protein>
    <submittedName>
        <fullName evidence="1">Uncharacterized protein</fullName>
    </submittedName>
</protein>
<dbReference type="EMBL" id="FR872601">
    <property type="protein sequence ID" value="CCB90361.1"/>
    <property type="molecule type" value="Genomic_DNA"/>
</dbReference>